<dbReference type="GO" id="GO:0051082">
    <property type="term" value="F:unfolded protein binding"/>
    <property type="evidence" value="ECO:0007669"/>
    <property type="project" value="InterPro"/>
</dbReference>
<dbReference type="GO" id="GO:0008233">
    <property type="term" value="F:peptidase activity"/>
    <property type="evidence" value="ECO:0007669"/>
    <property type="project" value="UniProtKB-KW"/>
</dbReference>
<dbReference type="InterPro" id="IPR003959">
    <property type="entry name" value="ATPase_AAA_core"/>
</dbReference>
<reference evidence="6 7" key="1">
    <citation type="journal article" date="2014" name="ISME J.">
        <title>Swapping symbionts in spittlebugs: evolutionary replacement of a reduced genome symbiont.</title>
        <authorList>
            <person name="Koga R."/>
            <person name="Moran N.A."/>
        </authorList>
    </citation>
    <scope>NUCLEOTIDE SEQUENCE [LARGE SCALE GENOMIC DNA]</scope>
    <source>
        <strain evidence="6 7">PSPU</strain>
    </source>
</reference>
<dbReference type="RefSeq" id="WP_041093804.1">
    <property type="nucleotide sequence ID" value="NZ_AP013293.1"/>
</dbReference>
<accession>A0AAD1EXA4</accession>
<dbReference type="NCBIfam" id="TIGR00382">
    <property type="entry name" value="clpX"/>
    <property type="match status" value="1"/>
</dbReference>
<dbReference type="SMART" id="SM00382">
    <property type="entry name" value="AAA"/>
    <property type="match status" value="1"/>
</dbReference>
<organism evidence="6 7">
    <name type="scientific">Candidatus Karelsulcia muelleri PSPU</name>
    <dbReference type="NCBI Taxonomy" id="1189303"/>
    <lineage>
        <taxon>Bacteria</taxon>
        <taxon>Pseudomonadati</taxon>
        <taxon>Bacteroidota</taxon>
        <taxon>Flavobacteriia</taxon>
        <taxon>Flavobacteriales</taxon>
        <taxon>Candidatus Karelsulcia</taxon>
    </lineage>
</organism>
<dbReference type="GO" id="GO:0140662">
    <property type="term" value="F:ATP-dependent protein folding chaperone"/>
    <property type="evidence" value="ECO:0007669"/>
    <property type="project" value="InterPro"/>
</dbReference>
<keyword evidence="3" id="KW-0143">Chaperone</keyword>
<dbReference type="InterPro" id="IPR004487">
    <property type="entry name" value="Clp_protease_ATP-bd_su_ClpX"/>
</dbReference>
<dbReference type="GO" id="GO:0051301">
    <property type="term" value="P:cell division"/>
    <property type="evidence" value="ECO:0007669"/>
    <property type="project" value="TreeGrafter"/>
</dbReference>
<dbReference type="EMBL" id="AP013293">
    <property type="protein sequence ID" value="BAO66264.1"/>
    <property type="molecule type" value="Genomic_DNA"/>
</dbReference>
<dbReference type="CDD" id="cd19497">
    <property type="entry name" value="RecA-like_ClpX"/>
    <property type="match status" value="1"/>
</dbReference>
<dbReference type="SUPFAM" id="SSF52540">
    <property type="entry name" value="P-loop containing nucleoside triphosphate hydrolases"/>
    <property type="match status" value="1"/>
</dbReference>
<feature type="domain" description="AAA+ ATPase" evidence="4">
    <location>
        <begin position="46"/>
        <end position="203"/>
    </location>
</feature>
<sequence>MKLNYPKKIKYFLDQYVIGQEDAKKTISVAVYNHYKRIYLLNDEIDKSNVLMIGDTGTGKTLIAKSISKFLNVPFAIADATSLTEAGYVGEDVESILTKLLQSANYNISLAEKGIVFIDEIDKISRKNENTSITRDVSGEGVQQALLKILEGTIVNVPPNVGRKHPDQKMIKLNTKNILFLAGGAFEGLKDIISNRLNLSTIGFKKKFDKKINDKNLLKFVGTHDLKKFGLIPELIGRLPIISNLNSLDRESLKRILLEPKNSIIKQYKKLFYMDKINLKFTDSAIDLIVDKAIKLSLGARGLKSICDKIIKDYMFNIDSIKEYLIIDKFDVKCQLNNWKKQLP</sequence>
<dbReference type="Pfam" id="PF10431">
    <property type="entry name" value="ClpB_D2-small"/>
    <property type="match status" value="1"/>
</dbReference>
<protein>
    <submittedName>
        <fullName evidence="6">ATP-dependent protease ATP-binding subunit</fullName>
    </submittedName>
</protein>
<evidence type="ECO:0000256" key="1">
    <source>
        <dbReference type="ARBA" id="ARBA00022741"/>
    </source>
</evidence>
<evidence type="ECO:0000256" key="3">
    <source>
        <dbReference type="ARBA" id="ARBA00023186"/>
    </source>
</evidence>
<evidence type="ECO:0000259" key="4">
    <source>
        <dbReference type="SMART" id="SM00382"/>
    </source>
</evidence>
<dbReference type="NCBIfam" id="NF003745">
    <property type="entry name" value="PRK05342.1"/>
    <property type="match status" value="1"/>
</dbReference>
<dbReference type="GO" id="GO:0016887">
    <property type="term" value="F:ATP hydrolysis activity"/>
    <property type="evidence" value="ECO:0007669"/>
    <property type="project" value="InterPro"/>
</dbReference>
<dbReference type="KEGG" id="smup:SMPSPU_099"/>
<keyword evidence="1" id="KW-0547">Nucleotide-binding</keyword>
<dbReference type="SMART" id="SM01086">
    <property type="entry name" value="ClpB_D2-small"/>
    <property type="match status" value="1"/>
</dbReference>
<dbReference type="InterPro" id="IPR019489">
    <property type="entry name" value="Clp_ATPase_C"/>
</dbReference>
<dbReference type="Pfam" id="PF07724">
    <property type="entry name" value="AAA_2"/>
    <property type="match status" value="1"/>
</dbReference>
<dbReference type="PROSITE" id="PS00675">
    <property type="entry name" value="SIGMA54_INTERACT_1"/>
    <property type="match status" value="1"/>
</dbReference>
<dbReference type="Proteomes" id="UP000031659">
    <property type="component" value="Chromosome"/>
</dbReference>
<dbReference type="GO" id="GO:0005524">
    <property type="term" value="F:ATP binding"/>
    <property type="evidence" value="ECO:0007669"/>
    <property type="project" value="UniProtKB-KW"/>
</dbReference>
<feature type="domain" description="Clp ATPase C-terminal" evidence="5">
    <location>
        <begin position="248"/>
        <end position="332"/>
    </location>
</feature>
<evidence type="ECO:0000313" key="6">
    <source>
        <dbReference type="EMBL" id="BAO66264.1"/>
    </source>
</evidence>
<dbReference type="GO" id="GO:0009376">
    <property type="term" value="C:HslUV protease complex"/>
    <property type="evidence" value="ECO:0007669"/>
    <property type="project" value="TreeGrafter"/>
</dbReference>
<dbReference type="Gene3D" id="3.40.50.300">
    <property type="entry name" value="P-loop containing nucleotide triphosphate hydrolases"/>
    <property type="match status" value="1"/>
</dbReference>
<dbReference type="PANTHER" id="PTHR48102:SF7">
    <property type="entry name" value="ATP-DEPENDENT CLP PROTEASE ATP-BINDING SUBUNIT CLPX-LIKE, MITOCHONDRIAL"/>
    <property type="match status" value="1"/>
</dbReference>
<name>A0AAD1EXA4_9FLAO</name>
<keyword evidence="6" id="KW-0378">Hydrolase</keyword>
<dbReference type="PANTHER" id="PTHR48102">
    <property type="entry name" value="ATP-DEPENDENT CLP PROTEASE ATP-BINDING SUBUNIT CLPX-LIKE, MITOCHONDRIAL-RELATED"/>
    <property type="match status" value="1"/>
</dbReference>
<keyword evidence="2 6" id="KW-0067">ATP-binding</keyword>
<evidence type="ECO:0000256" key="2">
    <source>
        <dbReference type="ARBA" id="ARBA00022840"/>
    </source>
</evidence>
<dbReference type="InterPro" id="IPR027417">
    <property type="entry name" value="P-loop_NTPase"/>
</dbReference>
<dbReference type="InterPro" id="IPR025662">
    <property type="entry name" value="Sigma_54_int_dom_ATP-bd_1"/>
</dbReference>
<dbReference type="InterPro" id="IPR050052">
    <property type="entry name" value="ATP-dep_Clp_protease_ClpX"/>
</dbReference>
<gene>
    <name evidence="6" type="primary">clpX</name>
    <name evidence="6" type="ORF">SMPSPU_099</name>
</gene>
<evidence type="ECO:0000259" key="5">
    <source>
        <dbReference type="SMART" id="SM01086"/>
    </source>
</evidence>
<dbReference type="Gene3D" id="1.10.8.60">
    <property type="match status" value="1"/>
</dbReference>
<proteinExistence type="predicted"/>
<evidence type="ECO:0000313" key="7">
    <source>
        <dbReference type="Proteomes" id="UP000031659"/>
    </source>
</evidence>
<dbReference type="GO" id="GO:0051603">
    <property type="term" value="P:proteolysis involved in protein catabolic process"/>
    <property type="evidence" value="ECO:0007669"/>
    <property type="project" value="TreeGrafter"/>
</dbReference>
<dbReference type="InterPro" id="IPR003593">
    <property type="entry name" value="AAA+_ATPase"/>
</dbReference>
<keyword evidence="6" id="KW-0645">Protease</keyword>
<dbReference type="AlphaFoldDB" id="A0AAD1EXA4"/>